<keyword evidence="4" id="KW-1185">Reference proteome</keyword>
<reference evidence="4" key="1">
    <citation type="journal article" date="2019" name="Int. J. Syst. Evol. Microbiol.">
        <title>The Global Catalogue of Microorganisms (GCM) 10K type strain sequencing project: providing services to taxonomists for standard genome sequencing and annotation.</title>
        <authorList>
            <consortium name="The Broad Institute Genomics Platform"/>
            <consortium name="The Broad Institute Genome Sequencing Center for Infectious Disease"/>
            <person name="Wu L."/>
            <person name="Ma J."/>
        </authorList>
    </citation>
    <scope>NUCLEOTIDE SEQUENCE [LARGE SCALE GENOMIC DNA]</scope>
    <source>
        <strain evidence="4">CGMCC 1.15044</strain>
    </source>
</reference>
<protein>
    <recommendedName>
        <fullName evidence="2">HD-GYP domain-containing protein</fullName>
    </recommendedName>
</protein>
<dbReference type="EMBL" id="BMHF01000015">
    <property type="protein sequence ID" value="GGA47442.1"/>
    <property type="molecule type" value="Genomic_DNA"/>
</dbReference>
<feature type="domain" description="HD-GYP" evidence="2">
    <location>
        <begin position="131"/>
        <end position="327"/>
    </location>
</feature>
<sequence length="369" mass="41270">MGNVAVTDLKPGQKIASPVHTMLGGRLMPKGKVLIPRDLDVLRAFMIEEVDIEGGGVPDLPVAKDAKNTTSSAKTPTPAPKASPEPIKKAAVDSFQLEYDRMLNLVKSSFQSALAASIPVYDLRSQLETLLGMMKHYKILTFVPKNMNEYDYMYHNAILSSLTSYSLAQWHGLPQKDWVQVALAGLLHDIGNAKVDPDILYHPSYLNNEELEEVRMHTTYGYQMLRNIPALNEGVRLAALQHHEKIDGSGYPLRLTGDKIHVYAKIVAVADIFHAMTLKKRYRKAQSPYLVLEEIQSEAFGKLDPAIVQTFIGKVTELHNGIRVRLNTDEIGEIVFTDRTHPTRPMVSVKGKIINLVQNHNLYIVEIIN</sequence>
<evidence type="ECO:0000313" key="3">
    <source>
        <dbReference type="EMBL" id="GGA47442.1"/>
    </source>
</evidence>
<dbReference type="Proteomes" id="UP000609323">
    <property type="component" value="Unassembled WGS sequence"/>
</dbReference>
<dbReference type="PROSITE" id="PS51832">
    <property type="entry name" value="HD_GYP"/>
    <property type="match status" value="1"/>
</dbReference>
<evidence type="ECO:0000313" key="4">
    <source>
        <dbReference type="Proteomes" id="UP000609323"/>
    </source>
</evidence>
<dbReference type="PANTHER" id="PTHR43155:SF2">
    <property type="entry name" value="CYCLIC DI-GMP PHOSPHODIESTERASE PA4108"/>
    <property type="match status" value="1"/>
</dbReference>
<dbReference type="InterPro" id="IPR003607">
    <property type="entry name" value="HD/PDEase_dom"/>
</dbReference>
<name>A0ABQ1GNS7_9BACL</name>
<feature type="region of interest" description="Disordered" evidence="1">
    <location>
        <begin position="58"/>
        <end position="86"/>
    </location>
</feature>
<comment type="caution">
    <text evidence="3">The sequence shown here is derived from an EMBL/GenBank/DDBJ whole genome shotgun (WGS) entry which is preliminary data.</text>
</comment>
<dbReference type="InterPro" id="IPR037522">
    <property type="entry name" value="HD_GYP_dom"/>
</dbReference>
<dbReference type="Gene3D" id="1.10.3210.10">
    <property type="entry name" value="Hypothetical protein af1432"/>
    <property type="match status" value="1"/>
</dbReference>
<dbReference type="Pfam" id="PF13487">
    <property type="entry name" value="HD_5"/>
    <property type="match status" value="1"/>
</dbReference>
<dbReference type="SUPFAM" id="SSF109604">
    <property type="entry name" value="HD-domain/PDEase-like"/>
    <property type="match status" value="1"/>
</dbReference>
<evidence type="ECO:0000259" key="2">
    <source>
        <dbReference type="PROSITE" id="PS51832"/>
    </source>
</evidence>
<dbReference type="CDD" id="cd00077">
    <property type="entry name" value="HDc"/>
    <property type="match status" value="1"/>
</dbReference>
<dbReference type="PANTHER" id="PTHR43155">
    <property type="entry name" value="CYCLIC DI-GMP PHOSPHODIESTERASE PA4108-RELATED"/>
    <property type="match status" value="1"/>
</dbReference>
<evidence type="ECO:0000256" key="1">
    <source>
        <dbReference type="SAM" id="MobiDB-lite"/>
    </source>
</evidence>
<organism evidence="3 4">
    <name type="scientific">Paenibacillus physcomitrellae</name>
    <dbReference type="NCBI Taxonomy" id="1619311"/>
    <lineage>
        <taxon>Bacteria</taxon>
        <taxon>Bacillati</taxon>
        <taxon>Bacillota</taxon>
        <taxon>Bacilli</taxon>
        <taxon>Bacillales</taxon>
        <taxon>Paenibacillaceae</taxon>
        <taxon>Paenibacillus</taxon>
    </lineage>
</organism>
<dbReference type="RefSeq" id="WP_094094727.1">
    <property type="nucleotide sequence ID" value="NZ_BMHF01000015.1"/>
</dbReference>
<accession>A0ABQ1GNS7</accession>
<gene>
    <name evidence="3" type="ORF">GCM10010917_35960</name>
</gene>
<dbReference type="SMART" id="SM00471">
    <property type="entry name" value="HDc"/>
    <property type="match status" value="1"/>
</dbReference>
<proteinExistence type="predicted"/>